<dbReference type="Gene3D" id="1.10.10.10">
    <property type="entry name" value="Winged helix-like DNA-binding domain superfamily/Winged helix DNA-binding domain"/>
    <property type="match status" value="1"/>
</dbReference>
<dbReference type="InterPro" id="IPR007627">
    <property type="entry name" value="RNA_pol_sigma70_r2"/>
</dbReference>
<keyword evidence="5" id="KW-0812">Transmembrane</keyword>
<name>A0A928V104_9SPHI</name>
<evidence type="ECO:0000313" key="9">
    <source>
        <dbReference type="Proteomes" id="UP000616201"/>
    </source>
</evidence>
<dbReference type="GO" id="GO:0016987">
    <property type="term" value="F:sigma factor activity"/>
    <property type="evidence" value="ECO:0007669"/>
    <property type="project" value="UniProtKB-KW"/>
</dbReference>
<evidence type="ECO:0000313" key="8">
    <source>
        <dbReference type="EMBL" id="MBE8714996.1"/>
    </source>
</evidence>
<dbReference type="EMBL" id="PRDK01000009">
    <property type="protein sequence ID" value="MBE8714996.1"/>
    <property type="molecule type" value="Genomic_DNA"/>
</dbReference>
<dbReference type="GO" id="GO:0003677">
    <property type="term" value="F:DNA binding"/>
    <property type="evidence" value="ECO:0007669"/>
    <property type="project" value="InterPro"/>
</dbReference>
<evidence type="ECO:0000259" key="6">
    <source>
        <dbReference type="Pfam" id="PF04542"/>
    </source>
</evidence>
<evidence type="ECO:0000256" key="3">
    <source>
        <dbReference type="ARBA" id="ARBA00023082"/>
    </source>
</evidence>
<dbReference type="PANTHER" id="PTHR43133">
    <property type="entry name" value="RNA POLYMERASE ECF-TYPE SIGMA FACTO"/>
    <property type="match status" value="1"/>
</dbReference>
<keyword evidence="4" id="KW-0804">Transcription</keyword>
<dbReference type="RefSeq" id="WP_196937298.1">
    <property type="nucleotide sequence ID" value="NZ_MU158698.1"/>
</dbReference>
<dbReference type="InterPro" id="IPR039425">
    <property type="entry name" value="RNA_pol_sigma-70-like"/>
</dbReference>
<dbReference type="NCBIfam" id="TIGR02937">
    <property type="entry name" value="sigma70-ECF"/>
    <property type="match status" value="1"/>
</dbReference>
<evidence type="ECO:0000259" key="7">
    <source>
        <dbReference type="Pfam" id="PF08281"/>
    </source>
</evidence>
<evidence type="ECO:0000256" key="1">
    <source>
        <dbReference type="ARBA" id="ARBA00010641"/>
    </source>
</evidence>
<dbReference type="Gene3D" id="1.10.1740.10">
    <property type="match status" value="1"/>
</dbReference>
<feature type="domain" description="RNA polymerase sigma factor 70 region 4 type 2" evidence="7">
    <location>
        <begin position="127"/>
        <end position="172"/>
    </location>
</feature>
<reference evidence="8" key="1">
    <citation type="submission" date="2018-02" db="EMBL/GenBank/DDBJ databases">
        <authorList>
            <person name="Vasarhelyi B.M."/>
            <person name="Deshmukh S."/>
            <person name="Balint B."/>
            <person name="Kukolya J."/>
        </authorList>
    </citation>
    <scope>NUCLEOTIDE SEQUENCE</scope>
    <source>
        <strain evidence="8">KB22</strain>
    </source>
</reference>
<feature type="domain" description="RNA polymerase sigma-70 region 2" evidence="6">
    <location>
        <begin position="27"/>
        <end position="94"/>
    </location>
</feature>
<accession>A0A928V104</accession>
<dbReference type="InterPro" id="IPR013324">
    <property type="entry name" value="RNA_pol_sigma_r3/r4-like"/>
</dbReference>
<keyword evidence="5" id="KW-1133">Transmembrane helix</keyword>
<comment type="caution">
    <text evidence="8">The sequence shown here is derived from an EMBL/GenBank/DDBJ whole genome shotgun (WGS) entry which is preliminary data.</text>
</comment>
<comment type="similarity">
    <text evidence="1">Belongs to the sigma-70 factor family. ECF subfamily.</text>
</comment>
<keyword evidence="9" id="KW-1185">Reference proteome</keyword>
<organism evidence="8 9">
    <name type="scientific">Sphingobacterium hungaricum</name>
    <dbReference type="NCBI Taxonomy" id="2082723"/>
    <lineage>
        <taxon>Bacteria</taxon>
        <taxon>Pseudomonadati</taxon>
        <taxon>Bacteroidota</taxon>
        <taxon>Sphingobacteriia</taxon>
        <taxon>Sphingobacteriales</taxon>
        <taxon>Sphingobacteriaceae</taxon>
        <taxon>Sphingobacterium</taxon>
    </lineage>
</organism>
<dbReference type="SUPFAM" id="SSF88659">
    <property type="entry name" value="Sigma3 and sigma4 domains of RNA polymerase sigma factors"/>
    <property type="match status" value="1"/>
</dbReference>
<keyword evidence="2" id="KW-0805">Transcription regulation</keyword>
<dbReference type="Proteomes" id="UP000616201">
    <property type="component" value="Unassembled WGS sequence"/>
</dbReference>
<evidence type="ECO:0000256" key="4">
    <source>
        <dbReference type="ARBA" id="ARBA00023163"/>
    </source>
</evidence>
<dbReference type="AlphaFoldDB" id="A0A928V104"/>
<evidence type="ECO:0000256" key="2">
    <source>
        <dbReference type="ARBA" id="ARBA00023015"/>
    </source>
</evidence>
<dbReference type="PANTHER" id="PTHR43133:SF46">
    <property type="entry name" value="RNA POLYMERASE SIGMA-70 FACTOR ECF SUBFAMILY"/>
    <property type="match status" value="1"/>
</dbReference>
<proteinExistence type="inferred from homology"/>
<dbReference type="Pfam" id="PF04542">
    <property type="entry name" value="Sigma70_r2"/>
    <property type="match status" value="1"/>
</dbReference>
<dbReference type="InterPro" id="IPR013325">
    <property type="entry name" value="RNA_pol_sigma_r2"/>
</dbReference>
<keyword evidence="5" id="KW-0472">Membrane</keyword>
<evidence type="ECO:0000256" key="5">
    <source>
        <dbReference type="SAM" id="Phobius"/>
    </source>
</evidence>
<protein>
    <submittedName>
        <fullName evidence="8">RNA polymerase sigma-70 factor</fullName>
    </submittedName>
</protein>
<feature type="transmembrane region" description="Helical" evidence="5">
    <location>
        <begin position="181"/>
        <end position="199"/>
    </location>
</feature>
<gene>
    <name evidence="8" type="ORF">C4F49_15030</name>
</gene>
<dbReference type="InterPro" id="IPR036388">
    <property type="entry name" value="WH-like_DNA-bd_sf"/>
</dbReference>
<dbReference type="CDD" id="cd06171">
    <property type="entry name" value="Sigma70_r4"/>
    <property type="match status" value="1"/>
</dbReference>
<dbReference type="Pfam" id="PF08281">
    <property type="entry name" value="Sigma70_r4_2"/>
    <property type="match status" value="1"/>
</dbReference>
<dbReference type="InterPro" id="IPR013249">
    <property type="entry name" value="RNA_pol_sigma70_r4_t2"/>
</dbReference>
<dbReference type="InterPro" id="IPR014284">
    <property type="entry name" value="RNA_pol_sigma-70_dom"/>
</dbReference>
<dbReference type="SUPFAM" id="SSF88946">
    <property type="entry name" value="Sigma2 domain of RNA polymerase sigma factors"/>
    <property type="match status" value="1"/>
</dbReference>
<dbReference type="GO" id="GO:0006352">
    <property type="term" value="P:DNA-templated transcription initiation"/>
    <property type="evidence" value="ECO:0007669"/>
    <property type="project" value="InterPro"/>
</dbReference>
<keyword evidence="3" id="KW-0731">Sigma factor</keyword>
<sequence length="200" mass="23884">MKIIAPKDENALLVAIKHGDQKSFESLFNHYSSPFSNYIYRILGDKQQTEDLVQEIFLQIWVERDKLDTILSFKDFLFVRVRNRVYSLLKENAKRNALFNLIDLDSILEVEDELFEKEELEKYYVFLEEQIEKLPPQQKAVFTLSKYQKLKYEEIAQQLNISIETVRKHMYVAHKTLKQQLKTKFGFILFVLIYSSLIIF</sequence>